<keyword evidence="2" id="KW-1185">Reference proteome</keyword>
<gene>
    <name evidence="1" type="ORF">IHE45_17G102300</name>
</gene>
<evidence type="ECO:0000313" key="2">
    <source>
        <dbReference type="Proteomes" id="UP000827976"/>
    </source>
</evidence>
<proteinExistence type="predicted"/>
<dbReference type="EMBL" id="CM037027">
    <property type="protein sequence ID" value="KAH7658630.1"/>
    <property type="molecule type" value="Genomic_DNA"/>
</dbReference>
<name>A0ACB7UEF5_DIOAL</name>
<evidence type="ECO:0000313" key="1">
    <source>
        <dbReference type="EMBL" id="KAH7658630.1"/>
    </source>
</evidence>
<reference evidence="2" key="1">
    <citation type="journal article" date="2022" name="Nat. Commun.">
        <title>Chromosome evolution and the genetic basis of agronomically important traits in greater yam.</title>
        <authorList>
            <person name="Bredeson J.V."/>
            <person name="Lyons J.B."/>
            <person name="Oniyinde I.O."/>
            <person name="Okereke N.R."/>
            <person name="Kolade O."/>
            <person name="Nnabue I."/>
            <person name="Nwadili C.O."/>
            <person name="Hribova E."/>
            <person name="Parker M."/>
            <person name="Nwogha J."/>
            <person name="Shu S."/>
            <person name="Carlson J."/>
            <person name="Kariba R."/>
            <person name="Muthemba S."/>
            <person name="Knop K."/>
            <person name="Barton G.J."/>
            <person name="Sherwood A.V."/>
            <person name="Lopez-Montes A."/>
            <person name="Asiedu R."/>
            <person name="Jamnadass R."/>
            <person name="Muchugi A."/>
            <person name="Goodstein D."/>
            <person name="Egesi C.N."/>
            <person name="Featherston J."/>
            <person name="Asfaw A."/>
            <person name="Simpson G.G."/>
            <person name="Dolezel J."/>
            <person name="Hendre P.S."/>
            <person name="Van Deynze A."/>
            <person name="Kumar P.L."/>
            <person name="Obidiegwu J.E."/>
            <person name="Bhattacharjee R."/>
            <person name="Rokhsar D.S."/>
        </authorList>
    </citation>
    <scope>NUCLEOTIDE SEQUENCE [LARGE SCALE GENOMIC DNA]</scope>
    <source>
        <strain evidence="2">cv. TDa95/00328</strain>
    </source>
</reference>
<accession>A0ACB7UEF5</accession>
<organism evidence="1 2">
    <name type="scientific">Dioscorea alata</name>
    <name type="common">Purple yam</name>
    <dbReference type="NCBI Taxonomy" id="55571"/>
    <lineage>
        <taxon>Eukaryota</taxon>
        <taxon>Viridiplantae</taxon>
        <taxon>Streptophyta</taxon>
        <taxon>Embryophyta</taxon>
        <taxon>Tracheophyta</taxon>
        <taxon>Spermatophyta</taxon>
        <taxon>Magnoliopsida</taxon>
        <taxon>Liliopsida</taxon>
        <taxon>Dioscoreales</taxon>
        <taxon>Dioscoreaceae</taxon>
        <taxon>Dioscorea</taxon>
    </lineage>
</organism>
<dbReference type="Proteomes" id="UP000827976">
    <property type="component" value="Chromosome 17"/>
</dbReference>
<comment type="caution">
    <text evidence="1">The sequence shown here is derived from an EMBL/GenBank/DDBJ whole genome shotgun (WGS) entry which is preliminary data.</text>
</comment>
<sequence>MGSIAFIAVYSSYLGNQSVIVSLFFSLDLEDGALTPSEAMLSSLAFTASGSLPNHRHHGLPSDAPRSLFSRSLMPIRKGCRSVAAASPERSLEASWIPAEGNAGDGYGGWAVRKAQMDDRKDYVKLVLAGVGTSVAILLAVLTYRSASRKGYQFHIGVPLHAVLPRFMSNESTNAECTAPGVDQVSETKLDGEPVASDTSGLDENSASVMQERKIKIINVAADSTQREALFVLKKLKIIDDDVNPDELCTRREYARWLVRANSLLERRPRHKIVALRPMTFTGLVGIAFDDVSINDPDFWCIQALGEAGIVHSKLAPMDFARSDIHSCFDSQGRINFSPESFISRLDLVNWKVLLEYPFQYDTEAKMLRTKAGFLDVSVISLDTSPQLLTDLIAGDNSITRRTFGNTRRLQPHKPATKAQAAVALASGRMAEVIHTELSRLEAEKVSRLAEMEEIRSEFIERGEIPRFWEEKLNNEKERVLEAEKNFHAALHDLEIEKKALDEDLAEYMKEKAALDSQCQSLLRLREEVDGIRDKLSTEKTSYIIEKESLEKQLTDLLENLEAISERKSKLEAEKEATQILRSWVEEEAQRIQARAKFLAEAAQRWNWNNSTESQDAIYNKRNNPESSSS</sequence>
<protein>
    <submittedName>
        <fullName evidence="1">Myosin rods domain-containing protein</fullName>
    </submittedName>
</protein>